<sequence length="120" mass="13959">MNVTIINLWDNILEFAKKAGRKGMRPVLLLYYVMMSDKTPKSDKIMILSALSYIVLPINLMSSKRLPIIGIIDELMSLTMAYRKVRHHITPEIEAKAEAQLDKWFTERFPVYTPYVEILN</sequence>
<proteinExistence type="predicted"/>
<dbReference type="Proteomes" id="UP000820977">
    <property type="component" value="Unassembled WGS sequence"/>
</dbReference>
<dbReference type="EMBL" id="JABKKJ010000017">
    <property type="protein sequence ID" value="NPE25793.1"/>
    <property type="molecule type" value="Genomic_DNA"/>
</dbReference>
<accession>A0ABX2B4Q7</accession>
<comment type="caution">
    <text evidence="1">The sequence shown here is derived from an EMBL/GenBank/DDBJ whole genome shotgun (WGS) entry which is preliminary data.</text>
</comment>
<organism evidence="1 2">
    <name type="scientific">Xylanibacter caecicola</name>
    <dbReference type="NCBI Taxonomy" id="2736294"/>
    <lineage>
        <taxon>Bacteria</taxon>
        <taxon>Pseudomonadati</taxon>
        <taxon>Bacteroidota</taxon>
        <taxon>Bacteroidia</taxon>
        <taxon>Bacteroidales</taxon>
        <taxon>Prevotellaceae</taxon>
        <taxon>Xylanibacter</taxon>
    </lineage>
</organism>
<gene>
    <name evidence="1" type="ORF">HPS54_09745</name>
</gene>
<protein>
    <submittedName>
        <fullName evidence="1">DUF1232 domain-containing protein</fullName>
    </submittedName>
</protein>
<dbReference type="RefSeq" id="WP_172345258.1">
    <property type="nucleotide sequence ID" value="NZ_CASYYZ010000015.1"/>
</dbReference>
<evidence type="ECO:0000313" key="2">
    <source>
        <dbReference type="Proteomes" id="UP000820977"/>
    </source>
</evidence>
<keyword evidence="2" id="KW-1185">Reference proteome</keyword>
<evidence type="ECO:0000313" key="1">
    <source>
        <dbReference type="EMBL" id="NPE25793.1"/>
    </source>
</evidence>
<name>A0ABX2B4Q7_9BACT</name>
<reference evidence="1 2" key="1">
    <citation type="submission" date="2020-05" db="EMBL/GenBank/DDBJ databases">
        <title>Distinct polysaccharide utilization as determinants for interspecies competition between intestinal Prevotella spp.</title>
        <authorList>
            <person name="Galvez E.J.C."/>
            <person name="Iljazovic A."/>
            <person name="Strowig T."/>
        </authorList>
    </citation>
    <scope>NUCLEOTIDE SEQUENCE [LARGE SCALE GENOMIC DNA]</scope>
    <source>
        <strain evidence="1 2">PCHR</strain>
    </source>
</reference>